<reference evidence="2" key="1">
    <citation type="journal article" date="2019" name="Phycologia">
        <title>Chloroplast and mitochondrial genomes of Balbiania investiens (Balbianiales, Nemaliophycidae).</title>
        <authorList>
            <person name="Evans J.R."/>
            <person name="StAmour N."/>
            <person name="Verbruggen H."/>
            <person name="Salomaki E.D."/>
            <person name="Vis M.L."/>
        </authorList>
    </citation>
    <scope>NUCLEOTIDE SEQUENCE</scope>
</reference>
<evidence type="ECO:0000313" key="2">
    <source>
        <dbReference type="EMBL" id="QBX88743.1"/>
    </source>
</evidence>
<gene>
    <name evidence="2" type="primary">sdh4</name>
</gene>
<evidence type="ECO:0000256" key="1">
    <source>
        <dbReference type="SAM" id="Phobius"/>
    </source>
</evidence>
<keyword evidence="1" id="KW-0812">Transmembrane</keyword>
<dbReference type="InterPro" id="IPR034804">
    <property type="entry name" value="SQR/QFR_C/D"/>
</dbReference>
<dbReference type="GO" id="GO:0016020">
    <property type="term" value="C:membrane"/>
    <property type="evidence" value="ECO:0007669"/>
    <property type="project" value="InterPro"/>
</dbReference>
<accession>A0A4D6BP64</accession>
<geneLocation type="mitochondrion" evidence="2"/>
<name>A0A4D6BP64_9FLOR</name>
<keyword evidence="1" id="KW-0472">Membrane</keyword>
<proteinExistence type="predicted"/>
<sequence>MMQHLRRVYLSWWLVRISPLLAIFGFIYDLETLVFIQAFLILHIKSGLETIVHDYVHERSVYLFYLLSLRLLSLKLTYYILELTL</sequence>
<feature type="transmembrane region" description="Helical" evidence="1">
    <location>
        <begin position="62"/>
        <end position="81"/>
    </location>
</feature>
<keyword evidence="1" id="KW-1133">Transmembrane helix</keyword>
<feature type="transmembrane region" description="Helical" evidence="1">
    <location>
        <begin position="20"/>
        <end position="42"/>
    </location>
</feature>
<protein>
    <submittedName>
        <fullName evidence="2">Succinate dehyrogenase subunit 4</fullName>
    </submittedName>
</protein>
<dbReference type="EMBL" id="MH026109">
    <property type="protein sequence ID" value="QBX88743.1"/>
    <property type="molecule type" value="Genomic_DNA"/>
</dbReference>
<dbReference type="Gene3D" id="1.20.1300.10">
    <property type="entry name" value="Fumarate reductase/succinate dehydrogenase, transmembrane subunit"/>
    <property type="match status" value="1"/>
</dbReference>
<keyword evidence="2" id="KW-0496">Mitochondrion</keyword>
<organism evidence="2">
    <name type="scientific">Balbiania investiens</name>
    <dbReference type="NCBI Taxonomy" id="111861"/>
    <lineage>
        <taxon>Eukaryota</taxon>
        <taxon>Rhodophyta</taxon>
        <taxon>Florideophyceae</taxon>
        <taxon>Nemaliophycidae</taxon>
        <taxon>Balbianiales</taxon>
        <taxon>Balbianiaceae</taxon>
        <taxon>Balbiania</taxon>
    </lineage>
</organism>
<dbReference type="AlphaFoldDB" id="A0A4D6BP64"/>